<dbReference type="Proteomes" id="UP001148662">
    <property type="component" value="Unassembled WGS sequence"/>
</dbReference>
<organism evidence="1 2">
    <name type="scientific">Phlebia brevispora</name>
    <dbReference type="NCBI Taxonomy" id="194682"/>
    <lineage>
        <taxon>Eukaryota</taxon>
        <taxon>Fungi</taxon>
        <taxon>Dikarya</taxon>
        <taxon>Basidiomycota</taxon>
        <taxon>Agaricomycotina</taxon>
        <taxon>Agaricomycetes</taxon>
        <taxon>Polyporales</taxon>
        <taxon>Meruliaceae</taxon>
        <taxon>Phlebia</taxon>
    </lineage>
</organism>
<dbReference type="EMBL" id="JANHOG010000858">
    <property type="protein sequence ID" value="KAJ3551127.1"/>
    <property type="molecule type" value="Genomic_DNA"/>
</dbReference>
<evidence type="ECO:0000313" key="2">
    <source>
        <dbReference type="Proteomes" id="UP001148662"/>
    </source>
</evidence>
<protein>
    <submittedName>
        <fullName evidence="1">Uncharacterized protein</fullName>
    </submittedName>
</protein>
<proteinExistence type="predicted"/>
<reference evidence="1" key="1">
    <citation type="submission" date="2022-07" db="EMBL/GenBank/DDBJ databases">
        <title>Genome Sequence of Phlebia brevispora.</title>
        <authorList>
            <person name="Buettner E."/>
        </authorList>
    </citation>
    <scope>NUCLEOTIDE SEQUENCE</scope>
    <source>
        <strain evidence="1">MPL23</strain>
    </source>
</reference>
<gene>
    <name evidence="1" type="ORF">NM688_g4906</name>
</gene>
<sequence>MPPLALGSADLDKAAANIKLTEMTIRCRQLPHWDIIVHNPSGVTCGDVFHAVHDTLCTPLTDRECKKYVTEDCRDKVLEAFEKRCRDTPGLDEYTRLRGVTRVDLLEGRRIFVGLSCPIEAGSDFWMLDLAHLRMKA</sequence>
<name>A0ACC1T1Q7_9APHY</name>
<comment type="caution">
    <text evidence="1">The sequence shown here is derived from an EMBL/GenBank/DDBJ whole genome shotgun (WGS) entry which is preliminary data.</text>
</comment>
<evidence type="ECO:0000313" key="1">
    <source>
        <dbReference type="EMBL" id="KAJ3551127.1"/>
    </source>
</evidence>
<keyword evidence="2" id="KW-1185">Reference proteome</keyword>
<accession>A0ACC1T1Q7</accession>